<dbReference type="AlphaFoldDB" id="A0A5A7Q2H2"/>
<feature type="region of interest" description="Disordered" evidence="1">
    <location>
        <begin position="1"/>
        <end position="25"/>
    </location>
</feature>
<accession>A0A5A7Q2H2</accession>
<comment type="caution">
    <text evidence="2">The sequence shown here is derived from an EMBL/GenBank/DDBJ whole genome shotgun (WGS) entry which is preliminary data.</text>
</comment>
<dbReference type="EMBL" id="BKCP01005605">
    <property type="protein sequence ID" value="GER39224.1"/>
    <property type="molecule type" value="Genomic_DNA"/>
</dbReference>
<evidence type="ECO:0000313" key="3">
    <source>
        <dbReference type="Proteomes" id="UP000325081"/>
    </source>
</evidence>
<dbReference type="Proteomes" id="UP000325081">
    <property type="component" value="Unassembled WGS sequence"/>
</dbReference>
<proteinExistence type="predicted"/>
<name>A0A5A7Q2H2_STRAF</name>
<reference evidence="3" key="1">
    <citation type="journal article" date="2019" name="Curr. Biol.">
        <title>Genome Sequence of Striga asiatica Provides Insight into the Evolution of Plant Parasitism.</title>
        <authorList>
            <person name="Yoshida S."/>
            <person name="Kim S."/>
            <person name="Wafula E.K."/>
            <person name="Tanskanen J."/>
            <person name="Kim Y.M."/>
            <person name="Honaas L."/>
            <person name="Yang Z."/>
            <person name="Spallek T."/>
            <person name="Conn C.E."/>
            <person name="Ichihashi Y."/>
            <person name="Cheong K."/>
            <person name="Cui S."/>
            <person name="Der J.P."/>
            <person name="Gundlach H."/>
            <person name="Jiao Y."/>
            <person name="Hori C."/>
            <person name="Ishida J.K."/>
            <person name="Kasahara H."/>
            <person name="Kiba T."/>
            <person name="Kim M.S."/>
            <person name="Koo N."/>
            <person name="Laohavisit A."/>
            <person name="Lee Y.H."/>
            <person name="Lumba S."/>
            <person name="McCourt P."/>
            <person name="Mortimer J.C."/>
            <person name="Mutuku J.M."/>
            <person name="Nomura T."/>
            <person name="Sasaki-Sekimoto Y."/>
            <person name="Seto Y."/>
            <person name="Wang Y."/>
            <person name="Wakatake T."/>
            <person name="Sakakibara H."/>
            <person name="Demura T."/>
            <person name="Yamaguchi S."/>
            <person name="Yoneyama K."/>
            <person name="Manabe R.I."/>
            <person name="Nelson D.C."/>
            <person name="Schulman A.H."/>
            <person name="Timko M.P."/>
            <person name="dePamphilis C.W."/>
            <person name="Choi D."/>
            <person name="Shirasu K."/>
        </authorList>
    </citation>
    <scope>NUCLEOTIDE SEQUENCE [LARGE SCALE GENOMIC DNA]</scope>
    <source>
        <strain evidence="3">cv. UVA1</strain>
    </source>
</reference>
<keyword evidence="3" id="KW-1185">Reference proteome</keyword>
<organism evidence="2 3">
    <name type="scientific">Striga asiatica</name>
    <name type="common">Asiatic witchweed</name>
    <name type="synonym">Buchnera asiatica</name>
    <dbReference type="NCBI Taxonomy" id="4170"/>
    <lineage>
        <taxon>Eukaryota</taxon>
        <taxon>Viridiplantae</taxon>
        <taxon>Streptophyta</taxon>
        <taxon>Embryophyta</taxon>
        <taxon>Tracheophyta</taxon>
        <taxon>Spermatophyta</taxon>
        <taxon>Magnoliopsida</taxon>
        <taxon>eudicotyledons</taxon>
        <taxon>Gunneridae</taxon>
        <taxon>Pentapetalae</taxon>
        <taxon>asterids</taxon>
        <taxon>lamiids</taxon>
        <taxon>Lamiales</taxon>
        <taxon>Orobanchaceae</taxon>
        <taxon>Buchnereae</taxon>
        <taxon>Striga</taxon>
    </lineage>
</organism>
<gene>
    <name evidence="2" type="ORF">STAS_15828</name>
</gene>
<feature type="compositionally biased region" description="Basic and acidic residues" evidence="1">
    <location>
        <begin position="1"/>
        <end position="11"/>
    </location>
</feature>
<evidence type="ECO:0000313" key="2">
    <source>
        <dbReference type="EMBL" id="GER39224.1"/>
    </source>
</evidence>
<sequence length="114" mass="13090">MEDQRGRRSSDDGGAARTEEQGIAAAADSSKVHWFVKRNPQAACQMEDSLLQIRKWLIKGVEQKWLRAEIFIKDEALRKKLANRSPLHWKLDMLAMDIHSLAMELQTVSFPPLF</sequence>
<protein>
    <submittedName>
        <fullName evidence="2">Leucine rich repeat domain protein</fullName>
    </submittedName>
</protein>
<evidence type="ECO:0000256" key="1">
    <source>
        <dbReference type="SAM" id="MobiDB-lite"/>
    </source>
</evidence>